<protein>
    <submittedName>
        <fullName evidence="2">Uncharacterized protein</fullName>
    </submittedName>
</protein>
<dbReference type="GeneID" id="9626162"/>
<proteinExistence type="predicted"/>
<dbReference type="KEGG" id="vcn:VOLCADRAFT_106472"/>
<feature type="region of interest" description="Disordered" evidence="1">
    <location>
        <begin position="1"/>
        <end position="68"/>
    </location>
</feature>
<evidence type="ECO:0000313" key="3">
    <source>
        <dbReference type="Proteomes" id="UP000001058"/>
    </source>
</evidence>
<feature type="region of interest" description="Disordered" evidence="1">
    <location>
        <begin position="99"/>
        <end position="137"/>
    </location>
</feature>
<accession>D8U7L8</accession>
<dbReference type="EMBL" id="GL378365">
    <property type="protein sequence ID" value="EFJ44258.1"/>
    <property type="molecule type" value="Genomic_DNA"/>
</dbReference>
<organism evidence="3">
    <name type="scientific">Volvox carteri f. nagariensis</name>
    <dbReference type="NCBI Taxonomy" id="3068"/>
    <lineage>
        <taxon>Eukaryota</taxon>
        <taxon>Viridiplantae</taxon>
        <taxon>Chlorophyta</taxon>
        <taxon>core chlorophytes</taxon>
        <taxon>Chlorophyceae</taxon>
        <taxon>CS clade</taxon>
        <taxon>Chlamydomonadales</taxon>
        <taxon>Volvocaceae</taxon>
        <taxon>Volvox</taxon>
    </lineage>
</organism>
<name>D8U7L8_VOLCA</name>
<dbReference type="InParanoid" id="D8U7L8"/>
<gene>
    <name evidence="2" type="ORF">VOLCADRAFT_106472</name>
</gene>
<sequence length="151" mass="16562">MPTGTVPVATRREAPGPGDTVPDNKQACTTARNATAEREAVDVESAPPEEESRGPETTHSPQKEKMVNEKIAVKLNTPIDGVAEMEEMEDQVVICPPAQTTYPIPPLPGFEHHQDIPPLPRPPPSTTHTYTRTQRTAGRLVIKQKPSWSRN</sequence>
<evidence type="ECO:0000256" key="1">
    <source>
        <dbReference type="SAM" id="MobiDB-lite"/>
    </source>
</evidence>
<dbReference type="RefSeq" id="XP_002954617.1">
    <property type="nucleotide sequence ID" value="XM_002954571.1"/>
</dbReference>
<feature type="compositionally biased region" description="Low complexity" evidence="1">
    <location>
        <begin position="126"/>
        <end position="136"/>
    </location>
</feature>
<dbReference type="Proteomes" id="UP000001058">
    <property type="component" value="Unassembled WGS sequence"/>
</dbReference>
<reference evidence="2 3" key="1">
    <citation type="journal article" date="2010" name="Science">
        <title>Genomic analysis of organismal complexity in the multicellular green alga Volvox carteri.</title>
        <authorList>
            <person name="Prochnik S.E."/>
            <person name="Umen J."/>
            <person name="Nedelcu A.M."/>
            <person name="Hallmann A."/>
            <person name="Miller S.M."/>
            <person name="Nishii I."/>
            <person name="Ferris P."/>
            <person name="Kuo A."/>
            <person name="Mitros T."/>
            <person name="Fritz-Laylin L.K."/>
            <person name="Hellsten U."/>
            <person name="Chapman J."/>
            <person name="Simakov O."/>
            <person name="Rensing S.A."/>
            <person name="Terry A."/>
            <person name="Pangilinan J."/>
            <person name="Kapitonov V."/>
            <person name="Jurka J."/>
            <person name="Salamov A."/>
            <person name="Shapiro H."/>
            <person name="Schmutz J."/>
            <person name="Grimwood J."/>
            <person name="Lindquist E."/>
            <person name="Lucas S."/>
            <person name="Grigoriev I.V."/>
            <person name="Schmitt R."/>
            <person name="Kirk D."/>
            <person name="Rokhsar D.S."/>
        </authorList>
    </citation>
    <scope>NUCLEOTIDE SEQUENCE [LARGE SCALE GENOMIC DNA]</scope>
    <source>
        <strain evidence="3">f. Nagariensis / Eve</strain>
    </source>
</reference>
<feature type="compositionally biased region" description="Basic and acidic residues" evidence="1">
    <location>
        <begin position="50"/>
        <end position="68"/>
    </location>
</feature>
<evidence type="ECO:0000313" key="2">
    <source>
        <dbReference type="EMBL" id="EFJ44258.1"/>
    </source>
</evidence>
<keyword evidence="3" id="KW-1185">Reference proteome</keyword>
<dbReference type="AlphaFoldDB" id="D8U7L8"/>